<dbReference type="EMBL" id="QRDW01000003">
    <property type="protein sequence ID" value="RED51248.1"/>
    <property type="molecule type" value="Genomic_DNA"/>
</dbReference>
<keyword evidence="5" id="KW-1185">Reference proteome</keyword>
<organism evidence="4 5">
    <name type="scientific">Aestuariispira insulae</name>
    <dbReference type="NCBI Taxonomy" id="1461337"/>
    <lineage>
        <taxon>Bacteria</taxon>
        <taxon>Pseudomonadati</taxon>
        <taxon>Pseudomonadota</taxon>
        <taxon>Alphaproteobacteria</taxon>
        <taxon>Rhodospirillales</taxon>
        <taxon>Kiloniellaceae</taxon>
        <taxon>Aestuariispira</taxon>
    </lineage>
</organism>
<evidence type="ECO:0000259" key="3">
    <source>
        <dbReference type="Pfam" id="PF13505"/>
    </source>
</evidence>
<comment type="caution">
    <text evidence="4">The sequence shown here is derived from an EMBL/GenBank/DDBJ whole genome shotgun (WGS) entry which is preliminary data.</text>
</comment>
<evidence type="ECO:0000256" key="1">
    <source>
        <dbReference type="ARBA" id="ARBA00022729"/>
    </source>
</evidence>
<evidence type="ECO:0000256" key="2">
    <source>
        <dbReference type="SAM" id="SignalP"/>
    </source>
</evidence>
<proteinExistence type="predicted"/>
<accession>A0A3D9HP28</accession>
<dbReference type="Proteomes" id="UP000256845">
    <property type="component" value="Unassembled WGS sequence"/>
</dbReference>
<dbReference type="Pfam" id="PF13505">
    <property type="entry name" value="OMP_b-brl"/>
    <property type="match status" value="1"/>
</dbReference>
<sequence>MKSVTGLVGAIGLLAAAVLVNTSAFANEGGFYVGLRGIGAFGVNDNFTTSGLNGTLEERNTEDPVAGIGGIFGYRFENAPIRTELELSHRFRMDLDLRDLQSPATGFENNLATTSALINVAFEIRNDTNFTPYIGGTFGWSRNHSDVEREVSGSAPQTFENDNDDLALGVMAGVTWRFAEHWDVDLAYRYINLGEVDTGNMSGDQIKADYHSHDALLTVDYRF</sequence>
<feature type="signal peptide" evidence="2">
    <location>
        <begin position="1"/>
        <end position="26"/>
    </location>
</feature>
<reference evidence="4 5" key="1">
    <citation type="submission" date="2018-07" db="EMBL/GenBank/DDBJ databases">
        <title>Genomic Encyclopedia of Type Strains, Phase III (KMG-III): the genomes of soil and plant-associated and newly described type strains.</title>
        <authorList>
            <person name="Whitman W."/>
        </authorList>
    </citation>
    <scope>NUCLEOTIDE SEQUENCE [LARGE SCALE GENOMIC DNA]</scope>
    <source>
        <strain evidence="4 5">CECT 8488</strain>
    </source>
</reference>
<protein>
    <submittedName>
        <fullName evidence="4">Opacity protein-like surface antigen</fullName>
    </submittedName>
</protein>
<feature type="domain" description="Outer membrane protein beta-barrel" evidence="3">
    <location>
        <begin position="13"/>
        <end position="223"/>
    </location>
</feature>
<feature type="chain" id="PRO_5017664371" evidence="2">
    <location>
        <begin position="27"/>
        <end position="223"/>
    </location>
</feature>
<keyword evidence="1 2" id="KW-0732">Signal</keyword>
<dbReference type="AlphaFoldDB" id="A0A3D9HP28"/>
<evidence type="ECO:0000313" key="5">
    <source>
        <dbReference type="Proteomes" id="UP000256845"/>
    </source>
</evidence>
<evidence type="ECO:0000313" key="4">
    <source>
        <dbReference type="EMBL" id="RED51248.1"/>
    </source>
</evidence>
<dbReference type="OrthoDB" id="5643626at2"/>
<dbReference type="Gene3D" id="2.40.160.20">
    <property type="match status" value="1"/>
</dbReference>
<gene>
    <name evidence="4" type="ORF">DFP90_10347</name>
</gene>
<dbReference type="InterPro" id="IPR011250">
    <property type="entry name" value="OMP/PagP_B-barrel"/>
</dbReference>
<dbReference type="SUPFAM" id="SSF56925">
    <property type="entry name" value="OMPA-like"/>
    <property type="match status" value="1"/>
</dbReference>
<dbReference type="InterPro" id="IPR027385">
    <property type="entry name" value="Beta-barrel_OMP"/>
</dbReference>
<name>A0A3D9HP28_9PROT</name>
<dbReference type="RefSeq" id="WP_115936157.1">
    <property type="nucleotide sequence ID" value="NZ_QRDW01000003.1"/>
</dbReference>